<keyword evidence="2" id="KW-1185">Reference proteome</keyword>
<protein>
    <submittedName>
        <fullName evidence="1">Uncharacterized protein</fullName>
    </submittedName>
</protein>
<dbReference type="EMBL" id="QTSX02007397">
    <property type="protein sequence ID" value="KAJ9048460.1"/>
    <property type="molecule type" value="Genomic_DNA"/>
</dbReference>
<dbReference type="Proteomes" id="UP001165960">
    <property type="component" value="Unassembled WGS sequence"/>
</dbReference>
<organism evidence="1 2">
    <name type="scientific">Entomophthora muscae</name>
    <dbReference type="NCBI Taxonomy" id="34485"/>
    <lineage>
        <taxon>Eukaryota</taxon>
        <taxon>Fungi</taxon>
        <taxon>Fungi incertae sedis</taxon>
        <taxon>Zoopagomycota</taxon>
        <taxon>Entomophthoromycotina</taxon>
        <taxon>Entomophthoromycetes</taxon>
        <taxon>Entomophthorales</taxon>
        <taxon>Entomophthoraceae</taxon>
        <taxon>Entomophthora</taxon>
    </lineage>
</organism>
<evidence type="ECO:0000313" key="1">
    <source>
        <dbReference type="EMBL" id="KAJ9048460.1"/>
    </source>
</evidence>
<name>A0ACC2REW1_9FUNG</name>
<evidence type="ECO:0000313" key="2">
    <source>
        <dbReference type="Proteomes" id="UP001165960"/>
    </source>
</evidence>
<gene>
    <name evidence="1" type="ORF">DSO57_1034876</name>
</gene>
<comment type="caution">
    <text evidence="1">The sequence shown here is derived from an EMBL/GenBank/DDBJ whole genome shotgun (WGS) entry which is preliminary data.</text>
</comment>
<reference evidence="1" key="1">
    <citation type="submission" date="2022-04" db="EMBL/GenBank/DDBJ databases">
        <title>Genome of the entomopathogenic fungus Entomophthora muscae.</title>
        <authorList>
            <person name="Elya C."/>
            <person name="Lovett B.R."/>
            <person name="Lee E."/>
            <person name="Macias A.M."/>
            <person name="Hajek A.E."/>
            <person name="De Bivort B.L."/>
            <person name="Kasson M.T."/>
            <person name="De Fine Licht H.H."/>
            <person name="Stajich J.E."/>
        </authorList>
    </citation>
    <scope>NUCLEOTIDE SEQUENCE</scope>
    <source>
        <strain evidence="1">Berkeley</strain>
    </source>
</reference>
<proteinExistence type="predicted"/>
<sequence length="260" mass="29046">MEGYYTNNTDSVCRWNLNNLSPVDSVALAEIKGFGRGMYVLIAALVLSTAICLYTMITHLLNYREQKCQRYMVRMLLLIPLGGLVAVLNYHFYQYEHYLVLARGLYTGVAAVDLGLLLNATIGNDDCSMDEKSPFPFDTLKFAPPAEQQSPLQQLLVNQFSIFQSASSIIGAILQGTKNMCPFDLNINQPLPYLRATSVSSSLISIYSLLKLHKKGSLCFKDRVPKSTVVFFIVLTFVPNIVSLAFELLVHYSKSIPKPI</sequence>
<accession>A0ACC2REW1</accession>